<feature type="compositionally biased region" description="Polar residues" evidence="1">
    <location>
        <begin position="369"/>
        <end position="380"/>
    </location>
</feature>
<name>A0AAV5VGF6_9BILA</name>
<keyword evidence="3" id="KW-1185">Reference proteome</keyword>
<protein>
    <submittedName>
        <fullName evidence="2">Uncharacterized protein</fullName>
    </submittedName>
</protein>
<feature type="region of interest" description="Disordered" evidence="1">
    <location>
        <begin position="338"/>
        <end position="390"/>
    </location>
</feature>
<dbReference type="EMBL" id="BTSY01000003">
    <property type="protein sequence ID" value="GMT18529.1"/>
    <property type="molecule type" value="Genomic_DNA"/>
</dbReference>
<evidence type="ECO:0000313" key="3">
    <source>
        <dbReference type="Proteomes" id="UP001432322"/>
    </source>
</evidence>
<feature type="compositionally biased region" description="Polar residues" evidence="1">
    <location>
        <begin position="158"/>
        <end position="175"/>
    </location>
</feature>
<evidence type="ECO:0000256" key="1">
    <source>
        <dbReference type="SAM" id="MobiDB-lite"/>
    </source>
</evidence>
<proteinExistence type="predicted"/>
<reference evidence="2" key="1">
    <citation type="submission" date="2023-10" db="EMBL/GenBank/DDBJ databases">
        <title>Genome assembly of Pristionchus species.</title>
        <authorList>
            <person name="Yoshida K."/>
            <person name="Sommer R.J."/>
        </authorList>
    </citation>
    <scope>NUCLEOTIDE SEQUENCE</scope>
    <source>
        <strain evidence="2">RS5133</strain>
    </source>
</reference>
<organism evidence="2 3">
    <name type="scientific">Pristionchus fissidentatus</name>
    <dbReference type="NCBI Taxonomy" id="1538716"/>
    <lineage>
        <taxon>Eukaryota</taxon>
        <taxon>Metazoa</taxon>
        <taxon>Ecdysozoa</taxon>
        <taxon>Nematoda</taxon>
        <taxon>Chromadorea</taxon>
        <taxon>Rhabditida</taxon>
        <taxon>Rhabditina</taxon>
        <taxon>Diplogasteromorpha</taxon>
        <taxon>Diplogasteroidea</taxon>
        <taxon>Neodiplogasteridae</taxon>
        <taxon>Pristionchus</taxon>
    </lineage>
</organism>
<comment type="caution">
    <text evidence="2">The sequence shown here is derived from an EMBL/GenBank/DDBJ whole genome shotgun (WGS) entry which is preliminary data.</text>
</comment>
<evidence type="ECO:0000313" key="2">
    <source>
        <dbReference type="EMBL" id="GMT18529.1"/>
    </source>
</evidence>
<sequence length="390" mass="43262">MYPQAPMYPYQLPLQHPYFSMPLPPPIPYPYPETPRMSQPHPPMHPLPQFWIHPRSMPQTQHRHMMQEQAPQQNVPMYHYQPPMIPQFVPGCPMVPSYPAPPPVKPHTSVPPPPRSVVFPPQSKPAPVFLQMTDHFPAPTSDRNPYPFPIYDTHRRPTPQNHGYSPKQNSQSVPPSLNPLTVPDVSVPPPPLPNLPQRKSAVIHDQNPTVDSKQAATSNSIAKPPLSHVRWPKKFVIGDVIVTPPVRPHADSPVPEFSTGECSEDDEDVEAPITSEWIFIPASYRPFSNVIAAYSPSASDVASIGECASHSAIKIHDNYFPILPVTKGLSSDFPLSDSSSNGNYLAPRQLRAPDVVPGPAPTHGLVLSRRNTMVPSSTSVRRLESTRSQS</sequence>
<accession>A0AAV5VGF6</accession>
<feature type="region of interest" description="Disordered" evidence="1">
    <location>
        <begin position="137"/>
        <end position="198"/>
    </location>
</feature>
<gene>
    <name evidence="2" type="ORF">PFISCL1PPCAC_9826</name>
</gene>
<dbReference type="Proteomes" id="UP001432322">
    <property type="component" value="Unassembled WGS sequence"/>
</dbReference>
<dbReference type="AlphaFoldDB" id="A0AAV5VGF6"/>
<feature type="compositionally biased region" description="Basic and acidic residues" evidence="1">
    <location>
        <begin position="381"/>
        <end position="390"/>
    </location>
</feature>